<comment type="caution">
    <text evidence="1">The sequence shown here is derived from an EMBL/GenBank/DDBJ whole genome shotgun (WGS) entry which is preliminary data.</text>
</comment>
<organism evidence="1 2">
    <name type="scientific">Eumeta variegata</name>
    <name type="common">Bagworm moth</name>
    <name type="synonym">Eumeta japonica</name>
    <dbReference type="NCBI Taxonomy" id="151549"/>
    <lineage>
        <taxon>Eukaryota</taxon>
        <taxon>Metazoa</taxon>
        <taxon>Ecdysozoa</taxon>
        <taxon>Arthropoda</taxon>
        <taxon>Hexapoda</taxon>
        <taxon>Insecta</taxon>
        <taxon>Pterygota</taxon>
        <taxon>Neoptera</taxon>
        <taxon>Endopterygota</taxon>
        <taxon>Lepidoptera</taxon>
        <taxon>Glossata</taxon>
        <taxon>Ditrysia</taxon>
        <taxon>Tineoidea</taxon>
        <taxon>Psychidae</taxon>
        <taxon>Oiketicinae</taxon>
        <taxon>Eumeta</taxon>
    </lineage>
</organism>
<evidence type="ECO:0000313" key="2">
    <source>
        <dbReference type="Proteomes" id="UP000299102"/>
    </source>
</evidence>
<dbReference type="AlphaFoldDB" id="A0A4C1YGL1"/>
<sequence length="88" mass="9776">MTPPSDILFLPQEVGKHGLLLCDHECSWAAMTTYSVVVRKRTNWFTGAGAMNEGAVRSEIAELGQAETRDRALARFDETKGFMLFLAL</sequence>
<dbReference type="EMBL" id="BGZK01001243">
    <property type="protein sequence ID" value="GBP75296.1"/>
    <property type="molecule type" value="Genomic_DNA"/>
</dbReference>
<reference evidence="1 2" key="1">
    <citation type="journal article" date="2019" name="Commun. Biol.">
        <title>The bagworm genome reveals a unique fibroin gene that provides high tensile strength.</title>
        <authorList>
            <person name="Kono N."/>
            <person name="Nakamura H."/>
            <person name="Ohtoshi R."/>
            <person name="Tomita M."/>
            <person name="Numata K."/>
            <person name="Arakawa K."/>
        </authorList>
    </citation>
    <scope>NUCLEOTIDE SEQUENCE [LARGE SCALE GENOMIC DNA]</scope>
</reference>
<name>A0A4C1YGL1_EUMVA</name>
<protein>
    <submittedName>
        <fullName evidence="1">Uncharacterized protein</fullName>
    </submittedName>
</protein>
<dbReference type="Proteomes" id="UP000299102">
    <property type="component" value="Unassembled WGS sequence"/>
</dbReference>
<accession>A0A4C1YGL1</accession>
<proteinExistence type="predicted"/>
<evidence type="ECO:0000313" key="1">
    <source>
        <dbReference type="EMBL" id="GBP75296.1"/>
    </source>
</evidence>
<gene>
    <name evidence="1" type="ORF">EVAR_19945_1</name>
</gene>
<keyword evidence="2" id="KW-1185">Reference proteome</keyword>